<feature type="transmembrane region" description="Helical" evidence="1">
    <location>
        <begin position="61"/>
        <end position="83"/>
    </location>
</feature>
<sequence length="168" mass="19279">MTRLRKIVSSLTFAGVIFHEFGHKFFCDITGVRVLKVCYFRFGNPSGYVIHERPKNFIQSFFIATGPLITGTLFALLFFDLATNRTMGVWQQVLFFWLGVSVAMNAFPSNTDAKSLWRDTNRHIRHNILAAFGYPFALVIWLANSLYLIWFDLIYALVLYYLVSSGLG</sequence>
<dbReference type="Pfam" id="PF13398">
    <property type="entry name" value="Peptidase_M50B"/>
    <property type="match status" value="1"/>
</dbReference>
<dbReference type="RefSeq" id="WP_119348921.1">
    <property type="nucleotide sequence ID" value="NZ_QWET01000003.1"/>
</dbReference>
<name>A0A399D374_9BACT</name>
<keyword evidence="1" id="KW-1133">Transmembrane helix</keyword>
<gene>
    <name evidence="2" type="ORF">D1164_05330</name>
</gene>
<dbReference type="OrthoDB" id="258743at2"/>
<accession>A0A399D374</accession>
<feature type="transmembrane region" description="Helical" evidence="1">
    <location>
        <begin position="89"/>
        <end position="107"/>
    </location>
</feature>
<comment type="caution">
    <text evidence="2">The sequence shown here is derived from an EMBL/GenBank/DDBJ whole genome shotgun (WGS) entry which is preliminary data.</text>
</comment>
<keyword evidence="1" id="KW-0812">Transmembrane</keyword>
<dbReference type="InterPro" id="IPR049500">
    <property type="entry name" value="Peptidase_M50B-like"/>
</dbReference>
<dbReference type="EMBL" id="QWET01000003">
    <property type="protein sequence ID" value="RIH66334.1"/>
    <property type="molecule type" value="Genomic_DNA"/>
</dbReference>
<dbReference type="Proteomes" id="UP000266441">
    <property type="component" value="Unassembled WGS sequence"/>
</dbReference>
<feature type="transmembrane region" description="Helical" evidence="1">
    <location>
        <begin position="128"/>
        <end position="161"/>
    </location>
</feature>
<keyword evidence="1" id="KW-0472">Membrane</keyword>
<proteinExistence type="predicted"/>
<evidence type="ECO:0000313" key="3">
    <source>
        <dbReference type="Proteomes" id="UP000266441"/>
    </source>
</evidence>
<dbReference type="AlphaFoldDB" id="A0A399D374"/>
<evidence type="ECO:0000313" key="2">
    <source>
        <dbReference type="EMBL" id="RIH66334.1"/>
    </source>
</evidence>
<reference evidence="2 3" key="1">
    <citation type="journal article" date="2015" name="Int. J. Syst. Evol. Microbiol.">
        <title>Mariniphaga sediminis sp. nov., isolated from coastal sediment.</title>
        <authorList>
            <person name="Wang F.Q."/>
            <person name="Shen Q.Y."/>
            <person name="Chen G.J."/>
            <person name="Du Z.J."/>
        </authorList>
    </citation>
    <scope>NUCLEOTIDE SEQUENCE [LARGE SCALE GENOMIC DNA]</scope>
    <source>
        <strain evidence="2 3">SY21</strain>
    </source>
</reference>
<organism evidence="2 3">
    <name type="scientific">Mariniphaga sediminis</name>
    <dbReference type="NCBI Taxonomy" id="1628158"/>
    <lineage>
        <taxon>Bacteria</taxon>
        <taxon>Pseudomonadati</taxon>
        <taxon>Bacteroidota</taxon>
        <taxon>Bacteroidia</taxon>
        <taxon>Marinilabiliales</taxon>
        <taxon>Prolixibacteraceae</taxon>
        <taxon>Mariniphaga</taxon>
    </lineage>
</organism>
<evidence type="ECO:0000256" key="1">
    <source>
        <dbReference type="SAM" id="Phobius"/>
    </source>
</evidence>
<protein>
    <submittedName>
        <fullName evidence="2">DUF3267 domain-containing protein</fullName>
    </submittedName>
</protein>
<keyword evidence="3" id="KW-1185">Reference proteome</keyword>